<evidence type="ECO:0000256" key="1">
    <source>
        <dbReference type="SAM" id="Coils"/>
    </source>
</evidence>
<evidence type="ECO:0000313" key="4">
    <source>
        <dbReference type="Proteomes" id="UP000677228"/>
    </source>
</evidence>
<feature type="non-terminal residue" evidence="2">
    <location>
        <position position="1"/>
    </location>
</feature>
<dbReference type="AlphaFoldDB" id="A0A8S2DXX4"/>
<gene>
    <name evidence="2" type="ORF">OVA965_LOCUS16279</name>
    <name evidence="3" type="ORF">TMI583_LOCUS16288</name>
</gene>
<organism evidence="2 4">
    <name type="scientific">Didymodactylos carnosus</name>
    <dbReference type="NCBI Taxonomy" id="1234261"/>
    <lineage>
        <taxon>Eukaryota</taxon>
        <taxon>Metazoa</taxon>
        <taxon>Spiralia</taxon>
        <taxon>Gnathifera</taxon>
        <taxon>Rotifera</taxon>
        <taxon>Eurotatoria</taxon>
        <taxon>Bdelloidea</taxon>
        <taxon>Philodinida</taxon>
        <taxon>Philodinidae</taxon>
        <taxon>Didymodactylos</taxon>
    </lineage>
</organism>
<dbReference type="EMBL" id="CAJOBA010007535">
    <property type="protein sequence ID" value="CAF3805103.1"/>
    <property type="molecule type" value="Genomic_DNA"/>
</dbReference>
<dbReference type="Proteomes" id="UP000677228">
    <property type="component" value="Unassembled WGS sequence"/>
</dbReference>
<keyword evidence="1" id="KW-0175">Coiled coil</keyword>
<name>A0A8S2DXX4_9BILA</name>
<proteinExistence type="predicted"/>
<feature type="coiled-coil region" evidence="1">
    <location>
        <begin position="123"/>
        <end position="194"/>
    </location>
</feature>
<protein>
    <submittedName>
        <fullName evidence="2">Uncharacterized protein</fullName>
    </submittedName>
</protein>
<dbReference type="EMBL" id="CAJNOK010007523">
    <property type="protein sequence ID" value="CAF1036883.1"/>
    <property type="molecule type" value="Genomic_DNA"/>
</dbReference>
<accession>A0A8S2DXX4</accession>
<reference evidence="2" key="1">
    <citation type="submission" date="2021-02" db="EMBL/GenBank/DDBJ databases">
        <authorList>
            <person name="Nowell W R."/>
        </authorList>
    </citation>
    <scope>NUCLEOTIDE SEQUENCE</scope>
</reference>
<sequence>DLPVVKYFIENRPATRELKNKAGQNALAIAKACRYNRIVQLLDHYASLRTEINPGNYLTVSAQQKVILEGFLGYLSGLIAGSDVKLDPSDPKTYGQLLYKNLHSSSAERVGQLNSVQNDRDVAQIHEKDMNDIQQKLEKLQGEMKRMEQSRITLVKAIETSEQKLKQAKTAIEKRDFSKEIQETKDQMAVLTSEVLLFKTVRETAEKKKEILALIKNDHNLVHFYNTVEHQLQSLFIGVFAAQSELLTTELGSATGKIQTVIDWIPESVRNCQQRTFTL</sequence>
<dbReference type="Proteomes" id="UP000682733">
    <property type="component" value="Unassembled WGS sequence"/>
</dbReference>
<dbReference type="Gene3D" id="1.10.287.1490">
    <property type="match status" value="1"/>
</dbReference>
<comment type="caution">
    <text evidence="2">The sequence shown here is derived from an EMBL/GenBank/DDBJ whole genome shotgun (WGS) entry which is preliminary data.</text>
</comment>
<evidence type="ECO:0000313" key="3">
    <source>
        <dbReference type="EMBL" id="CAF3805103.1"/>
    </source>
</evidence>
<evidence type="ECO:0000313" key="2">
    <source>
        <dbReference type="EMBL" id="CAF1036883.1"/>
    </source>
</evidence>